<evidence type="ECO:0000256" key="1">
    <source>
        <dbReference type="ARBA" id="ARBA00022723"/>
    </source>
</evidence>
<dbReference type="PANTHER" id="PTHR24409:SF356">
    <property type="entry name" value="C2H2 FINGER DOMAIN TRANSCRIPTION FACTOR (EUROFUNG)"/>
    <property type="match status" value="1"/>
</dbReference>
<keyword evidence="8" id="KW-1185">Reference proteome</keyword>
<dbReference type="InterPro" id="IPR036236">
    <property type="entry name" value="Znf_C2H2_sf"/>
</dbReference>
<dbReference type="SMART" id="SM00355">
    <property type="entry name" value="ZnF_C2H2"/>
    <property type="match status" value="6"/>
</dbReference>
<evidence type="ECO:0000313" key="8">
    <source>
        <dbReference type="Proteomes" id="UP001244011"/>
    </source>
</evidence>
<evidence type="ECO:0000313" key="7">
    <source>
        <dbReference type="EMBL" id="KAK1772733.1"/>
    </source>
</evidence>
<dbReference type="Pfam" id="PF12874">
    <property type="entry name" value="zf-met"/>
    <property type="match status" value="1"/>
</dbReference>
<keyword evidence="4" id="KW-0862">Zinc</keyword>
<dbReference type="Pfam" id="PF12171">
    <property type="entry name" value="zf-C2H2_jaz"/>
    <property type="match status" value="1"/>
</dbReference>
<reference evidence="7" key="1">
    <citation type="submission" date="2023-06" db="EMBL/GenBank/DDBJ databases">
        <title>Genome-scale phylogeny and comparative genomics of the fungal order Sordariales.</title>
        <authorList>
            <consortium name="Lawrence Berkeley National Laboratory"/>
            <person name="Hensen N."/>
            <person name="Bonometti L."/>
            <person name="Westerberg I."/>
            <person name="Brannstrom I.O."/>
            <person name="Guillou S."/>
            <person name="Cros-Aarteil S."/>
            <person name="Calhoun S."/>
            <person name="Haridas S."/>
            <person name="Kuo A."/>
            <person name="Mondo S."/>
            <person name="Pangilinan J."/>
            <person name="Riley R."/>
            <person name="Labutti K."/>
            <person name="Andreopoulos B."/>
            <person name="Lipzen A."/>
            <person name="Chen C."/>
            <person name="Yanf M."/>
            <person name="Daum C."/>
            <person name="Ng V."/>
            <person name="Clum A."/>
            <person name="Steindorff A."/>
            <person name="Ohm R."/>
            <person name="Martin F."/>
            <person name="Silar P."/>
            <person name="Natvig D."/>
            <person name="Lalanne C."/>
            <person name="Gautier V."/>
            <person name="Ament-Velasquez S.L."/>
            <person name="Kruys A."/>
            <person name="Hutchinson M.I."/>
            <person name="Powell A.J."/>
            <person name="Barry K."/>
            <person name="Miller A.N."/>
            <person name="Grigoriev I.V."/>
            <person name="Debuchy R."/>
            <person name="Gladieux P."/>
            <person name="Thoren M.H."/>
            <person name="Johannesson H."/>
        </authorList>
    </citation>
    <scope>NUCLEOTIDE SEQUENCE</scope>
    <source>
        <strain evidence="7">8032-3</strain>
    </source>
</reference>
<evidence type="ECO:0000259" key="6">
    <source>
        <dbReference type="PROSITE" id="PS50157"/>
    </source>
</evidence>
<dbReference type="PANTHER" id="PTHR24409">
    <property type="entry name" value="ZINC FINGER PROTEIN 142"/>
    <property type="match status" value="1"/>
</dbReference>
<dbReference type="GO" id="GO:0000977">
    <property type="term" value="F:RNA polymerase II transcription regulatory region sequence-specific DNA binding"/>
    <property type="evidence" value="ECO:0007669"/>
    <property type="project" value="TreeGrafter"/>
</dbReference>
<dbReference type="Pfam" id="PF13912">
    <property type="entry name" value="zf-C2H2_6"/>
    <property type="match status" value="1"/>
</dbReference>
<evidence type="ECO:0000256" key="2">
    <source>
        <dbReference type="ARBA" id="ARBA00022737"/>
    </source>
</evidence>
<gene>
    <name evidence="7" type="ORF">QBC33DRAFT_28351</name>
</gene>
<dbReference type="GeneID" id="85306458"/>
<proteinExistence type="predicted"/>
<dbReference type="Proteomes" id="UP001244011">
    <property type="component" value="Unassembled WGS sequence"/>
</dbReference>
<dbReference type="EMBL" id="MU838997">
    <property type="protein sequence ID" value="KAK1772733.1"/>
    <property type="molecule type" value="Genomic_DNA"/>
</dbReference>
<organism evidence="7 8">
    <name type="scientific">Phialemonium atrogriseum</name>
    <dbReference type="NCBI Taxonomy" id="1093897"/>
    <lineage>
        <taxon>Eukaryota</taxon>
        <taxon>Fungi</taxon>
        <taxon>Dikarya</taxon>
        <taxon>Ascomycota</taxon>
        <taxon>Pezizomycotina</taxon>
        <taxon>Sordariomycetes</taxon>
        <taxon>Sordariomycetidae</taxon>
        <taxon>Cephalothecales</taxon>
        <taxon>Cephalothecaceae</taxon>
        <taxon>Phialemonium</taxon>
    </lineage>
</organism>
<dbReference type="InterPro" id="IPR013087">
    <property type="entry name" value="Znf_C2H2_type"/>
</dbReference>
<dbReference type="GO" id="GO:0005634">
    <property type="term" value="C:nucleus"/>
    <property type="evidence" value="ECO:0007669"/>
    <property type="project" value="TreeGrafter"/>
</dbReference>
<dbReference type="GO" id="GO:0000981">
    <property type="term" value="F:DNA-binding transcription factor activity, RNA polymerase II-specific"/>
    <property type="evidence" value="ECO:0007669"/>
    <property type="project" value="TreeGrafter"/>
</dbReference>
<dbReference type="RefSeq" id="XP_060288946.1">
    <property type="nucleotide sequence ID" value="XM_060423271.1"/>
</dbReference>
<dbReference type="PROSITE" id="PS00028">
    <property type="entry name" value="ZINC_FINGER_C2H2_1"/>
    <property type="match status" value="3"/>
</dbReference>
<feature type="domain" description="C2H2-type" evidence="6">
    <location>
        <begin position="93"/>
        <end position="122"/>
    </location>
</feature>
<dbReference type="Gene3D" id="3.30.160.60">
    <property type="entry name" value="Classic Zinc Finger"/>
    <property type="match status" value="3"/>
</dbReference>
<evidence type="ECO:0000256" key="4">
    <source>
        <dbReference type="ARBA" id="ARBA00022833"/>
    </source>
</evidence>
<dbReference type="PROSITE" id="PS50157">
    <property type="entry name" value="ZINC_FINGER_C2H2_2"/>
    <property type="match status" value="2"/>
</dbReference>
<keyword evidence="1" id="KW-0479">Metal-binding</keyword>
<evidence type="ECO:0000256" key="3">
    <source>
        <dbReference type="ARBA" id="ARBA00022771"/>
    </source>
</evidence>
<accession>A0AAJ0C9N4</accession>
<dbReference type="SUPFAM" id="SSF57667">
    <property type="entry name" value="beta-beta-alpha zinc fingers"/>
    <property type="match status" value="1"/>
</dbReference>
<evidence type="ECO:0000256" key="5">
    <source>
        <dbReference type="PROSITE-ProRule" id="PRU00042"/>
    </source>
</evidence>
<keyword evidence="3 5" id="KW-0863">Zinc-finger</keyword>
<dbReference type="AlphaFoldDB" id="A0AAJ0C9N4"/>
<name>A0AAJ0C9N4_9PEZI</name>
<dbReference type="InterPro" id="IPR022755">
    <property type="entry name" value="Znf_C2H2_jaz"/>
</dbReference>
<keyword evidence="2" id="KW-0677">Repeat</keyword>
<protein>
    <recommendedName>
        <fullName evidence="6">C2H2-type domain-containing protein</fullName>
    </recommendedName>
</protein>
<feature type="domain" description="C2H2-type" evidence="6">
    <location>
        <begin position="195"/>
        <end position="219"/>
    </location>
</feature>
<comment type="caution">
    <text evidence="7">The sequence shown here is derived from an EMBL/GenBank/DDBJ whole genome shotgun (WGS) entry which is preliminary data.</text>
</comment>
<sequence length="272" mass="31505">MAVECYECYTCEKAFPAGWQARENHCRATGHSAPPFECDTCPRYFGSQRACNDHMNTLDHFADDSDDSYECDICDETWPSEEDLMEHEIRDHYYCDECDRTFQSYNNIRAHLNSRTHRGQEIECCFCRKRYTTATGLVHHLESGSCPMARDVDRDEIYKRVRARDPGGVITKKLIGWEGTPSYEANSRSWNGCAYECYLCHREFTTLGSLNQHLNSQAHQSSLYHCPKCRTEFKSLASFFNHLESEACGYMKFQTVQDRVGEMVRGGRLLTH</sequence>
<dbReference type="GO" id="GO:0008270">
    <property type="term" value="F:zinc ion binding"/>
    <property type="evidence" value="ECO:0007669"/>
    <property type="project" value="UniProtKB-KW"/>
</dbReference>